<dbReference type="EMBL" id="AHKF01000020">
    <property type="protein sequence ID" value="EIA07837.1"/>
    <property type="molecule type" value="Genomic_DNA"/>
</dbReference>
<sequence>MFQIVTFGLSGLFIGVILFRTFSNKTVNYEFIWPDTLMLLVIGFLLWLNFGTEYELTPTELKYKSGPIRGKIEIERIKEIVKGKSLCSGLKPAIARNGLIIKYDKYEEIYISPKTNNTFIVKILELNKDIKITTD</sequence>
<feature type="domain" description="Uncharacterized protein YyaB-like PH" evidence="2">
    <location>
        <begin position="52"/>
        <end position="127"/>
    </location>
</feature>
<evidence type="ECO:0000313" key="3">
    <source>
        <dbReference type="EMBL" id="EIA07837.1"/>
    </source>
</evidence>
<proteinExistence type="predicted"/>
<dbReference type="InterPro" id="IPR009589">
    <property type="entry name" value="PH_YyaB-like"/>
</dbReference>
<evidence type="ECO:0000313" key="4">
    <source>
        <dbReference type="Proteomes" id="UP000005566"/>
    </source>
</evidence>
<dbReference type="eggNOG" id="ENOG5032TSP">
    <property type="taxonomic scope" value="Bacteria"/>
</dbReference>
<keyword evidence="1" id="KW-0472">Membrane</keyword>
<keyword evidence="1" id="KW-1133">Transmembrane helix</keyword>
<dbReference type="Pfam" id="PF06713">
    <property type="entry name" value="bPH_4"/>
    <property type="match status" value="1"/>
</dbReference>
<keyword evidence="1" id="KW-0812">Transmembrane</keyword>
<dbReference type="PATRIC" id="fig|1086011.3.peg.2651"/>
<organism evidence="3 4">
    <name type="scientific">Flavobacterium frigoris (strain PS1)</name>
    <dbReference type="NCBI Taxonomy" id="1086011"/>
    <lineage>
        <taxon>Bacteria</taxon>
        <taxon>Pseudomonadati</taxon>
        <taxon>Bacteroidota</taxon>
        <taxon>Flavobacteriia</taxon>
        <taxon>Flavobacteriales</taxon>
        <taxon>Flavobacteriaceae</taxon>
        <taxon>Flavobacterium</taxon>
    </lineage>
</organism>
<accession>H7FUG0</accession>
<comment type="caution">
    <text evidence="3">The sequence shown here is derived from an EMBL/GenBank/DDBJ whole genome shotgun (WGS) entry which is preliminary data.</text>
</comment>
<keyword evidence="4" id="KW-1185">Reference proteome</keyword>
<dbReference type="GO" id="GO:0030153">
    <property type="term" value="P:bacteriocin immunity"/>
    <property type="evidence" value="ECO:0007669"/>
    <property type="project" value="InterPro"/>
</dbReference>
<feature type="transmembrane region" description="Helical" evidence="1">
    <location>
        <begin position="33"/>
        <end position="50"/>
    </location>
</feature>
<dbReference type="Proteomes" id="UP000005566">
    <property type="component" value="Unassembled WGS sequence"/>
</dbReference>
<reference evidence="3 4" key="1">
    <citation type="journal article" date="2014" name="Acta Crystallogr. D">
        <title>Structure-based characterization and antifreeze properties of a hyperactive ice-binding protein from the Antarctic bacterium Flavobacterium frigoris PS1.</title>
        <authorList>
            <person name="Do H."/>
            <person name="Kim S.J."/>
            <person name="Kim H.J."/>
            <person name="Lee J.H."/>
        </authorList>
    </citation>
    <scope>NUCLEOTIDE SEQUENCE [LARGE SCALE GENOMIC DNA]</scope>
    <source>
        <strain evidence="3 4">PS1</strain>
    </source>
</reference>
<evidence type="ECO:0000259" key="2">
    <source>
        <dbReference type="Pfam" id="PF06713"/>
    </source>
</evidence>
<dbReference type="STRING" id="1086011.HJ01_02705"/>
<gene>
    <name evidence="3" type="ORF">HJ01_02705</name>
</gene>
<evidence type="ECO:0000256" key="1">
    <source>
        <dbReference type="SAM" id="Phobius"/>
    </source>
</evidence>
<dbReference type="AlphaFoldDB" id="H7FUG0"/>
<name>H7FUG0_FLAFP</name>
<protein>
    <recommendedName>
        <fullName evidence="2">Uncharacterized protein YyaB-like PH domain-containing protein</fullName>
    </recommendedName>
</protein>